<comment type="caution">
    <text evidence="8">The sequence shown here is derived from an EMBL/GenBank/DDBJ whole genome shotgun (WGS) entry which is preliminary data.</text>
</comment>
<organism evidence="8 9">
    <name type="scientific">Rhynchophorus ferrugineus</name>
    <name type="common">Red palm weevil</name>
    <name type="synonym">Curculio ferrugineus</name>
    <dbReference type="NCBI Taxonomy" id="354439"/>
    <lineage>
        <taxon>Eukaryota</taxon>
        <taxon>Metazoa</taxon>
        <taxon>Ecdysozoa</taxon>
        <taxon>Arthropoda</taxon>
        <taxon>Hexapoda</taxon>
        <taxon>Insecta</taxon>
        <taxon>Pterygota</taxon>
        <taxon>Neoptera</taxon>
        <taxon>Endopterygota</taxon>
        <taxon>Coleoptera</taxon>
        <taxon>Polyphaga</taxon>
        <taxon>Cucujiformia</taxon>
        <taxon>Curculionidae</taxon>
        <taxon>Dryophthorinae</taxon>
        <taxon>Rhynchophorus</taxon>
    </lineage>
</organism>
<evidence type="ECO:0000313" key="9">
    <source>
        <dbReference type="Proteomes" id="UP000625711"/>
    </source>
</evidence>
<keyword evidence="6" id="KW-0732">Signal</keyword>
<reference evidence="8" key="1">
    <citation type="submission" date="2020-08" db="EMBL/GenBank/DDBJ databases">
        <title>Genome sequencing and assembly of the red palm weevil Rhynchophorus ferrugineus.</title>
        <authorList>
            <person name="Dias G.B."/>
            <person name="Bergman C.M."/>
            <person name="Manee M."/>
        </authorList>
    </citation>
    <scope>NUCLEOTIDE SEQUENCE</scope>
    <source>
        <strain evidence="8">AA-2017</strain>
        <tissue evidence="8">Whole larva</tissue>
    </source>
</reference>
<feature type="region of interest" description="Disordered" evidence="5">
    <location>
        <begin position="555"/>
        <end position="576"/>
    </location>
</feature>
<proteinExistence type="inferred from homology"/>
<dbReference type="OrthoDB" id="10070917at2759"/>
<evidence type="ECO:0000256" key="5">
    <source>
        <dbReference type="SAM" id="MobiDB-lite"/>
    </source>
</evidence>
<feature type="domain" description="Glycoside hydrolase family 31 TIM barrel" evidence="7">
    <location>
        <begin position="255"/>
        <end position="543"/>
    </location>
</feature>
<keyword evidence="3 4" id="KW-0326">Glycosidase</keyword>
<dbReference type="SUPFAM" id="SSF51445">
    <property type="entry name" value="(Trans)glycosidases"/>
    <property type="match status" value="1"/>
</dbReference>
<dbReference type="GO" id="GO:0005975">
    <property type="term" value="P:carbohydrate metabolic process"/>
    <property type="evidence" value="ECO:0007669"/>
    <property type="project" value="InterPro"/>
</dbReference>
<dbReference type="InterPro" id="IPR000322">
    <property type="entry name" value="Glyco_hydro_31_TIM"/>
</dbReference>
<dbReference type="EMBL" id="JAACXV010000375">
    <property type="protein sequence ID" value="KAF7279107.1"/>
    <property type="molecule type" value="Genomic_DNA"/>
</dbReference>
<sequence>MLNPRSIWCFYAVLVIGQVYAAPYTILSDTNDISLSLNPSSSGLGFDVLLYRDNVTVIEGTIGVNINVTSFSCLSRTCSSVTSDYTLSIIDVNGGFAVMWVSHDLTYTLKDCFDLKKGEVNWYGGPQNYQQEWPIEKLTLNGANPYVVRKDSNFAVPERYWLNSNGGYIYIHENVPLYVDQNNERDGQLCLIASNTGPYINRTRVLLTYFLTGFDDPQQAHLHAIDYYLGKPQGHPNEAMVTKPIWTTWAKYKKYINDSVVREFAYDILDHGFDGQIEIDEDWETCFGSRVFKPDLFANITEVVRDLQARNLRVTLWAAPFINPECTELIEEGEREGYFVANPDGNMTTVWWESNDARQIDFTKSAAAAWYSARLDKVRSEVGVDGFKFDAGEVDYVAQPGVYQSDDPENVPNIFTQSYISTISNYGDLIEARSAFKTQRYPFFLRMIDKDSVWGLDDGLQSLVTTLLQLNMVGYSMVLPDMIGGNGYRQQPTLDLLIRWTQATVFMPAMQFSYLPWDFADDDKLNATEIVRNMVNLHEKYAPDILSAMKLTKNTTEKEKDTDNTRDPISCIVPRQ</sequence>
<evidence type="ECO:0000256" key="4">
    <source>
        <dbReference type="RuleBase" id="RU361185"/>
    </source>
</evidence>
<evidence type="ECO:0000256" key="1">
    <source>
        <dbReference type="ARBA" id="ARBA00007806"/>
    </source>
</evidence>
<dbReference type="CDD" id="cd06592">
    <property type="entry name" value="GH31_NET37"/>
    <property type="match status" value="1"/>
</dbReference>
<evidence type="ECO:0000256" key="3">
    <source>
        <dbReference type="ARBA" id="ARBA00023295"/>
    </source>
</evidence>
<dbReference type="InterPro" id="IPR017853">
    <property type="entry name" value="GH"/>
</dbReference>
<keyword evidence="2 4" id="KW-0378">Hydrolase</keyword>
<evidence type="ECO:0000313" key="8">
    <source>
        <dbReference type="EMBL" id="KAF7279107.1"/>
    </source>
</evidence>
<evidence type="ECO:0000256" key="2">
    <source>
        <dbReference type="ARBA" id="ARBA00022801"/>
    </source>
</evidence>
<dbReference type="Gene3D" id="3.20.20.80">
    <property type="entry name" value="Glycosidases"/>
    <property type="match status" value="1"/>
</dbReference>
<feature type="compositionally biased region" description="Basic and acidic residues" evidence="5">
    <location>
        <begin position="555"/>
        <end position="566"/>
    </location>
</feature>
<dbReference type="Pfam" id="PF01055">
    <property type="entry name" value="Glyco_hydro_31_2nd"/>
    <property type="match status" value="1"/>
</dbReference>
<dbReference type="GO" id="GO:0004553">
    <property type="term" value="F:hydrolase activity, hydrolyzing O-glycosyl compounds"/>
    <property type="evidence" value="ECO:0007669"/>
    <property type="project" value="InterPro"/>
</dbReference>
<dbReference type="Proteomes" id="UP000625711">
    <property type="component" value="Unassembled WGS sequence"/>
</dbReference>
<feature type="chain" id="PRO_5032811030" description="Glycoside hydrolase family 31 TIM barrel domain-containing protein" evidence="6">
    <location>
        <begin position="22"/>
        <end position="576"/>
    </location>
</feature>
<dbReference type="InterPro" id="IPR050985">
    <property type="entry name" value="Alpha-glycosidase_related"/>
</dbReference>
<accession>A0A834ID86</accession>
<comment type="similarity">
    <text evidence="1 4">Belongs to the glycosyl hydrolase 31 family.</text>
</comment>
<evidence type="ECO:0000256" key="6">
    <source>
        <dbReference type="SAM" id="SignalP"/>
    </source>
</evidence>
<name>A0A834ID86_RHYFE</name>
<protein>
    <recommendedName>
        <fullName evidence="7">Glycoside hydrolase family 31 TIM barrel domain-containing protein</fullName>
    </recommendedName>
</protein>
<evidence type="ECO:0000259" key="7">
    <source>
        <dbReference type="Pfam" id="PF01055"/>
    </source>
</evidence>
<keyword evidence="9" id="KW-1185">Reference proteome</keyword>
<feature type="signal peptide" evidence="6">
    <location>
        <begin position="1"/>
        <end position="21"/>
    </location>
</feature>
<dbReference type="PANTHER" id="PTHR43053">
    <property type="entry name" value="GLYCOSIDASE FAMILY 31"/>
    <property type="match status" value="1"/>
</dbReference>
<gene>
    <name evidence="8" type="ORF">GWI33_007620</name>
</gene>
<dbReference type="PANTHER" id="PTHR43053:SF4">
    <property type="entry name" value="MYOGENESIS-REGULATING GLYCOSIDASE"/>
    <property type="match status" value="1"/>
</dbReference>
<dbReference type="AlphaFoldDB" id="A0A834ID86"/>